<dbReference type="Gene3D" id="3.30.1050.40">
    <property type="match status" value="1"/>
</dbReference>
<evidence type="ECO:0000313" key="3">
    <source>
        <dbReference type="Proteomes" id="UP001589896"/>
    </source>
</evidence>
<proteinExistence type="predicted"/>
<reference evidence="2 3" key="1">
    <citation type="submission" date="2024-09" db="EMBL/GenBank/DDBJ databases">
        <authorList>
            <person name="Sun Q."/>
            <person name="Mori K."/>
        </authorList>
    </citation>
    <scope>NUCLEOTIDE SEQUENCE [LARGE SCALE GENOMIC DNA]</scope>
    <source>
        <strain evidence="2 3">KCTC 23076</strain>
    </source>
</reference>
<name>A0ABV6RV45_9GAMM</name>
<accession>A0ABV6RV45</accession>
<evidence type="ECO:0000259" key="1">
    <source>
        <dbReference type="Pfam" id="PF17844"/>
    </source>
</evidence>
<dbReference type="EMBL" id="JBHLTG010000005">
    <property type="protein sequence ID" value="MFC0680469.1"/>
    <property type="molecule type" value="Genomic_DNA"/>
</dbReference>
<comment type="caution">
    <text evidence="2">The sequence shown here is derived from an EMBL/GenBank/DDBJ whole genome shotgun (WGS) entry which is preliminary data.</text>
</comment>
<dbReference type="RefSeq" id="WP_386672229.1">
    <property type="nucleotide sequence ID" value="NZ_JBHLTG010000005.1"/>
</dbReference>
<dbReference type="InterPro" id="IPR041629">
    <property type="entry name" value="SCP_3"/>
</dbReference>
<organism evidence="2 3">
    <name type="scientific">Lysobacter korlensis</name>
    <dbReference type="NCBI Taxonomy" id="553636"/>
    <lineage>
        <taxon>Bacteria</taxon>
        <taxon>Pseudomonadati</taxon>
        <taxon>Pseudomonadota</taxon>
        <taxon>Gammaproteobacteria</taxon>
        <taxon>Lysobacterales</taxon>
        <taxon>Lysobacteraceae</taxon>
        <taxon>Lysobacter</taxon>
    </lineage>
</organism>
<protein>
    <submittedName>
        <fullName evidence="2">Sterol carrier family protein</fullName>
    </submittedName>
</protein>
<feature type="domain" description="Bacterial SCP orthologue" evidence="1">
    <location>
        <begin position="25"/>
        <end position="116"/>
    </location>
</feature>
<evidence type="ECO:0000313" key="2">
    <source>
        <dbReference type="EMBL" id="MFC0680469.1"/>
    </source>
</evidence>
<sequence length="128" mass="13147">MARARISAASGEEAVDAALAGATGRETIATAVRYLLQLLDERAPGNAVEVRVPPYGAVQVIEGPAHTRGTPPNVVEMDAATWIALGTGSLAWPEALRAGRISASGLRADLSEHLPIRPSGADGGRMGP</sequence>
<dbReference type="Pfam" id="PF17844">
    <property type="entry name" value="SCP_3"/>
    <property type="match status" value="1"/>
</dbReference>
<gene>
    <name evidence="2" type="ORF">ACFFGH_21770</name>
</gene>
<dbReference type="Proteomes" id="UP001589896">
    <property type="component" value="Unassembled WGS sequence"/>
</dbReference>
<keyword evidence="3" id="KW-1185">Reference proteome</keyword>